<dbReference type="PANTHER" id="PTHR13748:SF31">
    <property type="entry name" value="ZINC-REGULATED GTPASE METALLOPROTEIN ACTIVATOR 1A-RELATED"/>
    <property type="match status" value="1"/>
</dbReference>
<dbReference type="Pfam" id="PF02492">
    <property type="entry name" value="cobW"/>
    <property type="match status" value="1"/>
</dbReference>
<dbReference type="InterPro" id="IPR003495">
    <property type="entry name" value="CobW/HypB/UreG_nucleotide-bd"/>
</dbReference>
<evidence type="ECO:0000313" key="11">
    <source>
        <dbReference type="Proteomes" id="UP001153365"/>
    </source>
</evidence>
<dbReference type="AlphaFoldDB" id="A0AAV0AUV5"/>
<dbReference type="Pfam" id="PF07683">
    <property type="entry name" value="CobW_C"/>
    <property type="match status" value="1"/>
</dbReference>
<dbReference type="SUPFAM" id="SSF90002">
    <property type="entry name" value="Hypothetical protein YjiA, C-terminal domain"/>
    <property type="match status" value="1"/>
</dbReference>
<dbReference type="SUPFAM" id="SSF52540">
    <property type="entry name" value="P-loop containing nucleoside triphosphate hydrolases"/>
    <property type="match status" value="1"/>
</dbReference>
<sequence>MEQGEKKVPVTILTGQLGSGKSTLLRRILTEQTQYKIAIVMNEFSQTADIEGKAIRMTVARDGTEVQEWLELENGCLCCSAQDQGVRAIESLMERREKFDYVIIETTGVADPSQIATLFWLDSALESVIYLDGIVTVLDSMNLPKQLREEEDQKSGTVTKQIAVADSLYLSKTDLVDTDSLKKVKHYARELNPSALYSYSYNSLDETLKVILHLDAFSSFQKALNLSTGEADDKSLITDKRLLEDRLEPRVGQLLEENFKSGHQGITSITIPLPILKDVESSESRFDVTFRRMIWEGVLGGIEGGFEVLRAKGILKDSDGRSFILQGVRDMYEIQMIKDVENFDSSQERPKLVLIGTRLDEKIRDEFLKELLT</sequence>
<evidence type="ECO:0000259" key="9">
    <source>
        <dbReference type="Pfam" id="PF07683"/>
    </source>
</evidence>
<dbReference type="Gene3D" id="3.30.1220.10">
    <property type="entry name" value="CobW-like, C-terminal domain"/>
    <property type="match status" value="1"/>
</dbReference>
<evidence type="ECO:0000313" key="10">
    <source>
        <dbReference type="EMBL" id="CAH7672217.1"/>
    </source>
</evidence>
<name>A0AAV0AUV5_PHAPC</name>
<evidence type="ECO:0000256" key="1">
    <source>
        <dbReference type="ARBA" id="ARBA00022741"/>
    </source>
</evidence>
<keyword evidence="4" id="KW-0342">GTP-binding</keyword>
<evidence type="ECO:0000256" key="7">
    <source>
        <dbReference type="ARBA" id="ARBA00049117"/>
    </source>
</evidence>
<evidence type="ECO:0000256" key="3">
    <source>
        <dbReference type="ARBA" id="ARBA00022833"/>
    </source>
</evidence>
<dbReference type="Proteomes" id="UP001153365">
    <property type="component" value="Unassembled WGS sequence"/>
</dbReference>
<dbReference type="InterPro" id="IPR011629">
    <property type="entry name" value="CobW-like_C"/>
</dbReference>
<evidence type="ECO:0000256" key="4">
    <source>
        <dbReference type="ARBA" id="ARBA00023134"/>
    </source>
</evidence>
<evidence type="ECO:0000256" key="6">
    <source>
        <dbReference type="ARBA" id="ARBA00034320"/>
    </source>
</evidence>
<gene>
    <name evidence="10" type="ORF">PPACK8108_LOCUS7028</name>
</gene>
<keyword evidence="1" id="KW-0547">Nucleotide-binding</keyword>
<keyword evidence="5" id="KW-0143">Chaperone</keyword>
<comment type="catalytic activity">
    <reaction evidence="7">
        <text>GTP + H2O = GDP + phosphate + H(+)</text>
        <dbReference type="Rhea" id="RHEA:19669"/>
        <dbReference type="ChEBI" id="CHEBI:15377"/>
        <dbReference type="ChEBI" id="CHEBI:15378"/>
        <dbReference type="ChEBI" id="CHEBI:37565"/>
        <dbReference type="ChEBI" id="CHEBI:43474"/>
        <dbReference type="ChEBI" id="CHEBI:58189"/>
    </reaction>
    <physiologicalReaction direction="left-to-right" evidence="7">
        <dbReference type="Rhea" id="RHEA:19670"/>
    </physiologicalReaction>
</comment>
<dbReference type="InterPro" id="IPR036627">
    <property type="entry name" value="CobW-likC_sf"/>
</dbReference>
<dbReference type="InterPro" id="IPR051316">
    <property type="entry name" value="Zinc-reg_GTPase_activator"/>
</dbReference>
<evidence type="ECO:0000256" key="2">
    <source>
        <dbReference type="ARBA" id="ARBA00022801"/>
    </source>
</evidence>
<keyword evidence="11" id="KW-1185">Reference proteome</keyword>
<dbReference type="GO" id="GO:0005525">
    <property type="term" value="F:GTP binding"/>
    <property type="evidence" value="ECO:0007669"/>
    <property type="project" value="UniProtKB-KW"/>
</dbReference>
<protein>
    <submittedName>
        <fullName evidence="10">CobW/HypB/UreG, nucleotide-binding domain-domain-containing protein</fullName>
    </submittedName>
</protein>
<feature type="domain" description="CobW/HypB/UreG nucleotide-binding" evidence="8">
    <location>
        <begin position="9"/>
        <end position="195"/>
    </location>
</feature>
<dbReference type="CDD" id="cd03112">
    <property type="entry name" value="CobW-like"/>
    <property type="match status" value="1"/>
</dbReference>
<keyword evidence="3" id="KW-0862">Zinc</keyword>
<reference evidence="10" key="1">
    <citation type="submission" date="2022-06" db="EMBL/GenBank/DDBJ databases">
        <authorList>
            <consortium name="SYNGENTA / RWTH Aachen University"/>
        </authorList>
    </citation>
    <scope>NUCLEOTIDE SEQUENCE</scope>
</reference>
<dbReference type="Gene3D" id="3.40.50.300">
    <property type="entry name" value="P-loop containing nucleotide triphosphate hydrolases"/>
    <property type="match status" value="1"/>
</dbReference>
<dbReference type="PANTHER" id="PTHR13748">
    <property type="entry name" value="COBW-RELATED"/>
    <property type="match status" value="1"/>
</dbReference>
<evidence type="ECO:0000259" key="8">
    <source>
        <dbReference type="Pfam" id="PF02492"/>
    </source>
</evidence>
<dbReference type="EMBL" id="CALTRL010001368">
    <property type="protein sequence ID" value="CAH7672217.1"/>
    <property type="molecule type" value="Genomic_DNA"/>
</dbReference>
<comment type="caution">
    <text evidence="10">The sequence shown here is derived from an EMBL/GenBank/DDBJ whole genome shotgun (WGS) entry which is preliminary data.</text>
</comment>
<comment type="similarity">
    <text evidence="6">Belongs to the SIMIBI class G3E GTPase family. ZNG1 subfamily.</text>
</comment>
<dbReference type="GO" id="GO:0005737">
    <property type="term" value="C:cytoplasm"/>
    <property type="evidence" value="ECO:0007669"/>
    <property type="project" value="TreeGrafter"/>
</dbReference>
<organism evidence="10 11">
    <name type="scientific">Phakopsora pachyrhizi</name>
    <name type="common">Asian soybean rust disease fungus</name>
    <dbReference type="NCBI Taxonomy" id="170000"/>
    <lineage>
        <taxon>Eukaryota</taxon>
        <taxon>Fungi</taxon>
        <taxon>Dikarya</taxon>
        <taxon>Basidiomycota</taxon>
        <taxon>Pucciniomycotina</taxon>
        <taxon>Pucciniomycetes</taxon>
        <taxon>Pucciniales</taxon>
        <taxon>Phakopsoraceae</taxon>
        <taxon>Phakopsora</taxon>
    </lineage>
</organism>
<dbReference type="InterPro" id="IPR027417">
    <property type="entry name" value="P-loop_NTPase"/>
</dbReference>
<feature type="domain" description="CobW C-terminal" evidence="9">
    <location>
        <begin position="294"/>
        <end position="368"/>
    </location>
</feature>
<keyword evidence="2" id="KW-0378">Hydrolase</keyword>
<accession>A0AAV0AUV5</accession>
<evidence type="ECO:0000256" key="5">
    <source>
        <dbReference type="ARBA" id="ARBA00023186"/>
    </source>
</evidence>
<proteinExistence type="inferred from homology"/>
<dbReference type="GO" id="GO:0016787">
    <property type="term" value="F:hydrolase activity"/>
    <property type="evidence" value="ECO:0007669"/>
    <property type="project" value="UniProtKB-KW"/>
</dbReference>